<sequence length="185" mass="20583">MKKFVLGSLFISSLLMLGSCNNDKKEEVSTENSASESKGLVMTLEGVFPTNDTYQIFYSNDGKFTEDNSVKVPVIGQPVLQKIVVELPENAKPQNLRLDYGFNQNQTVITVKNIEFTYLGNSFEVPGVDFYGKYFVDGQGTSYDPVTLSINIKPNPDGNFDPNAVSTDELKKNLNKLYNQAKEAK</sequence>
<reference evidence="1 2" key="1">
    <citation type="journal article" date="2021" name="Int. J. Syst. Evol. Microbiol.">
        <title>Faecalibacter bovis sp. nov., isolated from cow faeces.</title>
        <authorList>
            <person name="Li F."/>
            <person name="Zhao W."/>
            <person name="Hong Q."/>
            <person name="Shao Q."/>
            <person name="Song J."/>
            <person name="Yang S."/>
        </authorList>
    </citation>
    <scope>NUCLEOTIDE SEQUENCE [LARGE SCALE GENOMIC DNA]</scope>
    <source>
        <strain evidence="1 2">ZY171143</strain>
    </source>
</reference>
<organism evidence="1 2">
    <name type="scientific">Faecalibacter bovis</name>
    <dbReference type="NCBI Taxonomy" id="2898187"/>
    <lineage>
        <taxon>Bacteria</taxon>
        <taxon>Pseudomonadati</taxon>
        <taxon>Bacteroidota</taxon>
        <taxon>Flavobacteriia</taxon>
        <taxon>Flavobacteriales</taxon>
        <taxon>Weeksellaceae</taxon>
        <taxon>Faecalibacter</taxon>
    </lineage>
</organism>
<evidence type="ECO:0000313" key="2">
    <source>
        <dbReference type="Proteomes" id="UP000672011"/>
    </source>
</evidence>
<dbReference type="EMBL" id="CP072842">
    <property type="protein sequence ID" value="QTV06684.1"/>
    <property type="molecule type" value="Genomic_DNA"/>
</dbReference>
<proteinExistence type="predicted"/>
<reference evidence="2" key="2">
    <citation type="submission" date="2021-04" db="EMBL/GenBank/DDBJ databases">
        <title>Taxonomy of Flavobacteriaceae bacterium ZY171143.</title>
        <authorList>
            <person name="Li F."/>
        </authorList>
    </citation>
    <scope>NUCLEOTIDE SEQUENCE [LARGE SCALE GENOMIC DNA]</scope>
    <source>
        <strain evidence="2">ZY171143</strain>
    </source>
</reference>
<keyword evidence="2" id="KW-1185">Reference proteome</keyword>
<evidence type="ECO:0008006" key="3">
    <source>
        <dbReference type="Google" id="ProtNLM"/>
    </source>
</evidence>
<protein>
    <recommendedName>
        <fullName evidence="3">Lipoprotein</fullName>
    </recommendedName>
</protein>
<gene>
    <name evidence="1" type="ORF">J9309_05040</name>
</gene>
<name>A0ABX7XFS4_9FLAO</name>
<dbReference type="RefSeq" id="WP_230477445.1">
    <property type="nucleotide sequence ID" value="NZ_CP072842.1"/>
</dbReference>
<evidence type="ECO:0000313" key="1">
    <source>
        <dbReference type="EMBL" id="QTV06684.1"/>
    </source>
</evidence>
<dbReference type="Proteomes" id="UP000672011">
    <property type="component" value="Chromosome"/>
</dbReference>
<accession>A0ABX7XFS4</accession>